<evidence type="ECO:0000256" key="6">
    <source>
        <dbReference type="ARBA" id="ARBA00022660"/>
    </source>
</evidence>
<feature type="compositionally biased region" description="Polar residues" evidence="13">
    <location>
        <begin position="74"/>
        <end position="85"/>
    </location>
</feature>
<comment type="subcellular location">
    <subcellularLocation>
        <location evidence="2">Mitochondrion inner membrane</location>
        <topology evidence="2">Single-pass membrane protein</topology>
        <orientation evidence="2">Matrix side</orientation>
    </subcellularLocation>
</comment>
<evidence type="ECO:0000256" key="8">
    <source>
        <dbReference type="ARBA" id="ARBA00022792"/>
    </source>
</evidence>
<name>A0A8I3AE14_9AGAM</name>
<comment type="similarity">
    <text evidence="3">Belongs to the complex I NDUFA1 subunit family.</text>
</comment>
<keyword evidence="9" id="KW-0249">Electron transport</keyword>
<organism evidence="15 16">
    <name type="scientific">Boletus reticuloceps</name>
    <dbReference type="NCBI Taxonomy" id="495285"/>
    <lineage>
        <taxon>Eukaryota</taxon>
        <taxon>Fungi</taxon>
        <taxon>Dikarya</taxon>
        <taxon>Basidiomycota</taxon>
        <taxon>Agaricomycotina</taxon>
        <taxon>Agaricomycetes</taxon>
        <taxon>Agaricomycetidae</taxon>
        <taxon>Boletales</taxon>
        <taxon>Boletineae</taxon>
        <taxon>Boletaceae</taxon>
        <taxon>Boletoideae</taxon>
        <taxon>Boletus</taxon>
    </lineage>
</organism>
<keyword evidence="8" id="KW-0999">Mitochondrion inner membrane</keyword>
<evidence type="ECO:0000256" key="14">
    <source>
        <dbReference type="SAM" id="Phobius"/>
    </source>
</evidence>
<feature type="region of interest" description="Disordered" evidence="13">
    <location>
        <begin position="60"/>
        <end position="85"/>
    </location>
</feature>
<keyword evidence="6" id="KW-0679">Respiratory chain</keyword>
<keyword evidence="10 14" id="KW-1133">Transmembrane helix</keyword>
<evidence type="ECO:0000256" key="12">
    <source>
        <dbReference type="ARBA" id="ARBA00023136"/>
    </source>
</evidence>
<proteinExistence type="inferred from homology"/>
<keyword evidence="12 14" id="KW-0472">Membrane</keyword>
<accession>A0A8I3AE14</accession>
<protein>
    <recommendedName>
        <fullName evidence="4">NADH dehydrogenase [ubiquinone] 1 alpha subcomplex subunit 1</fullName>
    </recommendedName>
</protein>
<comment type="caution">
    <text evidence="15">The sequence shown here is derived from an EMBL/GenBank/DDBJ whole genome shotgun (WGS) entry which is preliminary data.</text>
</comment>
<dbReference type="InterPro" id="IPR017384">
    <property type="entry name" value="NADH_Ub_cplx-1_asu_su-1"/>
</dbReference>
<sequence>MPVPWEALIPFGLLTTMFAAAGTLLNTSKRTQSQGKPVRYNIDTWDEMMMDRDRRLTGHVRGQKSDLTPPEGFDTSSAWYTQQNS</sequence>
<reference evidence="15" key="1">
    <citation type="submission" date="2021-03" db="EMBL/GenBank/DDBJ databases">
        <title>Evolutionary innovations through gain and loss of genes in the ectomycorrhizal Boletales.</title>
        <authorList>
            <person name="Wu G."/>
            <person name="Miyauchi S."/>
            <person name="Morin E."/>
            <person name="Yang Z.-L."/>
            <person name="Xu J."/>
            <person name="Martin F.M."/>
        </authorList>
    </citation>
    <scope>NUCLEOTIDE SEQUENCE</scope>
    <source>
        <strain evidence="15">BR01</strain>
    </source>
</reference>
<evidence type="ECO:0000256" key="2">
    <source>
        <dbReference type="ARBA" id="ARBA00004298"/>
    </source>
</evidence>
<dbReference type="PANTHER" id="PTHR17098">
    <property type="entry name" value="NADH-UBIQUINONE OXIDOREDUCTASE MWFE SUBUNIT"/>
    <property type="match status" value="1"/>
</dbReference>
<keyword evidence="11" id="KW-0496">Mitochondrion</keyword>
<evidence type="ECO:0000256" key="9">
    <source>
        <dbReference type="ARBA" id="ARBA00022982"/>
    </source>
</evidence>
<dbReference type="OrthoDB" id="1920692at2759"/>
<evidence type="ECO:0000256" key="7">
    <source>
        <dbReference type="ARBA" id="ARBA00022692"/>
    </source>
</evidence>
<evidence type="ECO:0000256" key="4">
    <source>
        <dbReference type="ARBA" id="ARBA00016392"/>
    </source>
</evidence>
<feature type="transmembrane region" description="Helical" evidence="14">
    <location>
        <begin position="7"/>
        <end position="26"/>
    </location>
</feature>
<dbReference type="Pfam" id="PF15879">
    <property type="entry name" value="MWFE"/>
    <property type="match status" value="1"/>
</dbReference>
<comment type="function">
    <text evidence="1">Accessory subunit of the mitochondrial membrane respiratory chain NADH dehydrogenase (Complex I), that is believed not to be involved in catalysis. Complex I functions in the transfer of electrons from NADH to the respiratory chain. The immediate electron acceptor for the enzyme is believed to be ubiquinone.</text>
</comment>
<dbReference type="Proteomes" id="UP000683000">
    <property type="component" value="Unassembled WGS sequence"/>
</dbReference>
<evidence type="ECO:0000256" key="11">
    <source>
        <dbReference type="ARBA" id="ARBA00023128"/>
    </source>
</evidence>
<evidence type="ECO:0000256" key="1">
    <source>
        <dbReference type="ARBA" id="ARBA00003195"/>
    </source>
</evidence>
<evidence type="ECO:0000256" key="5">
    <source>
        <dbReference type="ARBA" id="ARBA00022448"/>
    </source>
</evidence>
<dbReference type="EMBL" id="JAGFBS010000006">
    <property type="protein sequence ID" value="KAG6378980.1"/>
    <property type="molecule type" value="Genomic_DNA"/>
</dbReference>
<evidence type="ECO:0000256" key="3">
    <source>
        <dbReference type="ARBA" id="ARBA00009960"/>
    </source>
</evidence>
<evidence type="ECO:0000256" key="10">
    <source>
        <dbReference type="ARBA" id="ARBA00022989"/>
    </source>
</evidence>
<evidence type="ECO:0000256" key="13">
    <source>
        <dbReference type="SAM" id="MobiDB-lite"/>
    </source>
</evidence>
<evidence type="ECO:0000313" key="15">
    <source>
        <dbReference type="EMBL" id="KAG6378980.1"/>
    </source>
</evidence>
<dbReference type="AlphaFoldDB" id="A0A8I3AE14"/>
<keyword evidence="16" id="KW-1185">Reference proteome</keyword>
<dbReference type="PANTHER" id="PTHR17098:SF2">
    <property type="entry name" value="NADH DEHYDROGENASE [UBIQUINONE] 1 ALPHA SUBCOMPLEX SUBUNIT 1"/>
    <property type="match status" value="1"/>
</dbReference>
<gene>
    <name evidence="15" type="ORF">JVT61DRAFT_13268</name>
</gene>
<keyword evidence="5" id="KW-0813">Transport</keyword>
<dbReference type="GO" id="GO:0005743">
    <property type="term" value="C:mitochondrial inner membrane"/>
    <property type="evidence" value="ECO:0007669"/>
    <property type="project" value="UniProtKB-SubCell"/>
</dbReference>
<keyword evidence="7 14" id="KW-0812">Transmembrane</keyword>
<evidence type="ECO:0000313" key="16">
    <source>
        <dbReference type="Proteomes" id="UP000683000"/>
    </source>
</evidence>